<dbReference type="Proteomes" id="UP000631114">
    <property type="component" value="Unassembled WGS sequence"/>
</dbReference>
<evidence type="ECO:0000259" key="8">
    <source>
        <dbReference type="SMART" id="SM01332"/>
    </source>
</evidence>
<dbReference type="InterPro" id="IPR036915">
    <property type="entry name" value="Cyclin-like_sf"/>
</dbReference>
<gene>
    <name evidence="9" type="ORF">IFM89_032673</name>
</gene>
<dbReference type="InterPro" id="IPR048258">
    <property type="entry name" value="Cyclins_cyclin-box"/>
</dbReference>
<evidence type="ECO:0000256" key="4">
    <source>
        <dbReference type="ARBA" id="ARBA00023306"/>
    </source>
</evidence>
<feature type="region of interest" description="Disordered" evidence="6">
    <location>
        <begin position="26"/>
        <end position="65"/>
    </location>
</feature>
<dbReference type="CDD" id="cd20506">
    <property type="entry name" value="CYCLIN_AtCycA-like_rpt2"/>
    <property type="match status" value="1"/>
</dbReference>
<keyword evidence="10" id="KW-1185">Reference proteome</keyword>
<dbReference type="InterPro" id="IPR004367">
    <property type="entry name" value="Cyclin_C-dom"/>
</dbReference>
<feature type="domain" description="Cyclin-like" evidence="7">
    <location>
        <begin position="326"/>
        <end position="410"/>
    </location>
</feature>
<dbReference type="PROSITE" id="PS00292">
    <property type="entry name" value="CYCLINS"/>
    <property type="match status" value="1"/>
</dbReference>
<comment type="similarity">
    <text evidence="1">Belongs to the cyclin family. Cyclin AB subfamily.</text>
</comment>
<dbReference type="GO" id="GO:0044772">
    <property type="term" value="P:mitotic cell cycle phase transition"/>
    <property type="evidence" value="ECO:0007669"/>
    <property type="project" value="InterPro"/>
</dbReference>
<accession>A0A835M244</accession>
<dbReference type="Gene3D" id="1.10.472.10">
    <property type="entry name" value="Cyclin-like"/>
    <property type="match status" value="2"/>
</dbReference>
<dbReference type="PANTHER" id="PTHR10177">
    <property type="entry name" value="CYCLINS"/>
    <property type="match status" value="1"/>
</dbReference>
<evidence type="ECO:0000313" key="9">
    <source>
        <dbReference type="EMBL" id="KAF9616823.1"/>
    </source>
</evidence>
<dbReference type="SMART" id="SM01332">
    <property type="entry name" value="Cyclin_C"/>
    <property type="match status" value="1"/>
</dbReference>
<sequence length="551" mass="62446">MRKENMDFEPTVRITRARAAACHASGIALPPKPSTRQVQKAGLRGNSKRPPSDENSSVPVTGQNKRRTVLKDVTNVLCENSYKSCMNVAKIQVAVPLFGYLMSVFLALVSENVICHSSVLHNLKLVSVNAACLQPRNCKQALKSHVKKDSRVAPAVSEEAQQIKDKGEREKVEETDVAAVSVEIEQNKDNVEMKTAEESDKMGIVESPKIMISVRKEENLPVQNVKNSITVCHVADTQPWKQASEKPVENLVLSYKDLDNFSENPEGGPKIINIDSDHQDPLMCSLYAPDIYKNLRVAELIRRPTSNFMETMQRDITQTMRGILIDWLVEVTEEYKLTSDTLYLTVYLIDRFLSHNYIVRQKLQLLGITCMLIASKYEEICAPRVEDFCFITDNTYTRMEVLEMESKVLNNLEFQISTPTIKTFVRRFLRAAQASYKAPSVELEYLANYLAELTMVEYAFLKFLPSLVAASAIFLARWTLDQSSHPWNPTLEHYTSYKALDLNSTVSALQNLQMNYSGCPLNAIRDKYRQEKFKSVAALSSPEVFQMLFQP</sequence>
<dbReference type="AlphaFoldDB" id="A0A835M244"/>
<reference evidence="9 10" key="1">
    <citation type="submission" date="2020-10" db="EMBL/GenBank/DDBJ databases">
        <title>The Coptis chinensis genome and diversification of protoberbering-type alkaloids.</title>
        <authorList>
            <person name="Wang B."/>
            <person name="Shu S."/>
            <person name="Song C."/>
            <person name="Liu Y."/>
        </authorList>
    </citation>
    <scope>NUCLEOTIDE SEQUENCE [LARGE SCALE GENOMIC DNA]</scope>
    <source>
        <strain evidence="9">HL-2020</strain>
        <tissue evidence="9">Leaf</tissue>
    </source>
</reference>
<protein>
    <recommendedName>
        <fullName evidence="11">B-like cyclin</fullName>
    </recommendedName>
</protein>
<evidence type="ECO:0000256" key="5">
    <source>
        <dbReference type="RuleBase" id="RU000383"/>
    </source>
</evidence>
<evidence type="ECO:0000256" key="3">
    <source>
        <dbReference type="ARBA" id="ARBA00023127"/>
    </source>
</evidence>
<proteinExistence type="inferred from homology"/>
<dbReference type="SMART" id="SM00385">
    <property type="entry name" value="CYCLIN"/>
    <property type="match status" value="2"/>
</dbReference>
<evidence type="ECO:0000256" key="2">
    <source>
        <dbReference type="ARBA" id="ARBA00022618"/>
    </source>
</evidence>
<dbReference type="InterPro" id="IPR006671">
    <property type="entry name" value="Cyclin_N"/>
</dbReference>
<dbReference type="FunFam" id="1.10.472.10:FF:000013">
    <property type="entry name" value="Cyclin A1"/>
    <property type="match status" value="1"/>
</dbReference>
<dbReference type="InterPro" id="IPR039361">
    <property type="entry name" value="Cyclin"/>
</dbReference>
<evidence type="ECO:0000256" key="1">
    <source>
        <dbReference type="ARBA" id="ARBA00006955"/>
    </source>
</evidence>
<keyword evidence="3 5" id="KW-0195">Cyclin</keyword>
<dbReference type="EMBL" id="JADFTS010000003">
    <property type="protein sequence ID" value="KAF9616823.1"/>
    <property type="molecule type" value="Genomic_DNA"/>
</dbReference>
<dbReference type="Pfam" id="PF00134">
    <property type="entry name" value="Cyclin_N"/>
    <property type="match status" value="1"/>
</dbReference>
<dbReference type="Pfam" id="PF02984">
    <property type="entry name" value="Cyclin_C"/>
    <property type="match status" value="1"/>
</dbReference>
<dbReference type="GO" id="GO:0051301">
    <property type="term" value="P:cell division"/>
    <property type="evidence" value="ECO:0007669"/>
    <property type="project" value="UniProtKB-KW"/>
</dbReference>
<dbReference type="SUPFAM" id="SSF47954">
    <property type="entry name" value="Cyclin-like"/>
    <property type="match status" value="2"/>
</dbReference>
<organism evidence="9 10">
    <name type="scientific">Coptis chinensis</name>
    <dbReference type="NCBI Taxonomy" id="261450"/>
    <lineage>
        <taxon>Eukaryota</taxon>
        <taxon>Viridiplantae</taxon>
        <taxon>Streptophyta</taxon>
        <taxon>Embryophyta</taxon>
        <taxon>Tracheophyta</taxon>
        <taxon>Spermatophyta</taxon>
        <taxon>Magnoliopsida</taxon>
        <taxon>Ranunculales</taxon>
        <taxon>Ranunculaceae</taxon>
        <taxon>Coptidoideae</taxon>
        <taxon>Coptis</taxon>
    </lineage>
</organism>
<evidence type="ECO:0000259" key="7">
    <source>
        <dbReference type="SMART" id="SM00385"/>
    </source>
</evidence>
<evidence type="ECO:0000313" key="10">
    <source>
        <dbReference type="Proteomes" id="UP000631114"/>
    </source>
</evidence>
<feature type="domain" description="Cyclin-like" evidence="7">
    <location>
        <begin position="423"/>
        <end position="511"/>
    </location>
</feature>
<dbReference type="InterPro" id="IPR013763">
    <property type="entry name" value="Cyclin-like_dom"/>
</dbReference>
<dbReference type="CDD" id="cd20562">
    <property type="entry name" value="CYCLIN_AtCycA_like_rpt1"/>
    <property type="match status" value="1"/>
</dbReference>
<keyword evidence="2" id="KW-0132">Cell division</keyword>
<dbReference type="GO" id="GO:0016538">
    <property type="term" value="F:cyclin-dependent protein serine/threonine kinase regulator activity"/>
    <property type="evidence" value="ECO:0007669"/>
    <property type="project" value="InterPro"/>
</dbReference>
<feature type="compositionally biased region" description="Polar residues" evidence="6">
    <location>
        <begin position="53"/>
        <end position="63"/>
    </location>
</feature>
<dbReference type="OrthoDB" id="5590282at2759"/>
<keyword evidence="4" id="KW-0131">Cell cycle</keyword>
<evidence type="ECO:0000256" key="6">
    <source>
        <dbReference type="SAM" id="MobiDB-lite"/>
    </source>
</evidence>
<name>A0A835M244_9MAGN</name>
<feature type="domain" description="Cyclin C-terminal" evidence="8">
    <location>
        <begin position="419"/>
        <end position="542"/>
    </location>
</feature>
<comment type="caution">
    <text evidence="9">The sequence shown here is derived from an EMBL/GenBank/DDBJ whole genome shotgun (WGS) entry which is preliminary data.</text>
</comment>
<evidence type="ECO:0008006" key="11">
    <source>
        <dbReference type="Google" id="ProtNLM"/>
    </source>
</evidence>
<dbReference type="FunFam" id="1.10.472.10:FF:000167">
    <property type="entry name" value="Mitotic cyclin 6"/>
    <property type="match status" value="1"/>
</dbReference>